<comment type="pathway">
    <text evidence="3 15">Carbohydrate biosynthesis; gluconeogenesis.</text>
</comment>
<evidence type="ECO:0000256" key="13">
    <source>
        <dbReference type="ARBA" id="ARBA00033470"/>
    </source>
</evidence>
<dbReference type="PROSITE" id="PS00742">
    <property type="entry name" value="PEP_ENZYMES_2"/>
    <property type="match status" value="1"/>
</dbReference>
<dbReference type="Gene3D" id="3.30.470.20">
    <property type="entry name" value="ATP-grasp fold, B domain"/>
    <property type="match status" value="1"/>
</dbReference>
<protein>
    <recommendedName>
        <fullName evidence="6 15">Phosphoenolpyruvate synthase</fullName>
        <shortName evidence="15">PEP synthase</shortName>
        <ecNumber evidence="5 15">2.7.9.2</ecNumber>
    </recommendedName>
    <alternativeName>
        <fullName evidence="13 15">Pyruvate, water dikinase</fullName>
    </alternativeName>
</protein>
<evidence type="ECO:0000259" key="18">
    <source>
        <dbReference type="Pfam" id="PF02896"/>
    </source>
</evidence>
<evidence type="ECO:0000256" key="7">
    <source>
        <dbReference type="ARBA" id="ARBA00022679"/>
    </source>
</evidence>
<organism evidence="19 20">
    <name type="scientific">Sorangium cellulosum</name>
    <name type="common">Polyangium cellulosum</name>
    <dbReference type="NCBI Taxonomy" id="56"/>
    <lineage>
        <taxon>Bacteria</taxon>
        <taxon>Pseudomonadati</taxon>
        <taxon>Myxococcota</taxon>
        <taxon>Polyangia</taxon>
        <taxon>Polyangiales</taxon>
        <taxon>Polyangiaceae</taxon>
        <taxon>Sorangium</taxon>
    </lineage>
</organism>
<proteinExistence type="inferred from homology"/>
<feature type="domain" description="PEP-utilising enzyme C-terminal" evidence="18">
    <location>
        <begin position="468"/>
        <end position="753"/>
    </location>
</feature>
<dbReference type="Pfam" id="PF01326">
    <property type="entry name" value="PPDK_N"/>
    <property type="match status" value="1"/>
</dbReference>
<dbReference type="Pfam" id="PF00391">
    <property type="entry name" value="PEP-utilizers"/>
    <property type="match status" value="1"/>
</dbReference>
<gene>
    <name evidence="19" type="ORF">BE17_23635</name>
</gene>
<comment type="caution">
    <text evidence="19">The sequence shown here is derived from an EMBL/GenBank/DDBJ whole genome shotgun (WGS) entry which is preliminary data.</text>
</comment>
<dbReference type="AlphaFoldDB" id="A0A150R6J4"/>
<dbReference type="PROSITE" id="PS00370">
    <property type="entry name" value="PEP_ENZYMES_PHOS_SITE"/>
    <property type="match status" value="1"/>
</dbReference>
<evidence type="ECO:0000313" key="20">
    <source>
        <dbReference type="Proteomes" id="UP000075635"/>
    </source>
</evidence>
<dbReference type="SUPFAM" id="SSF52009">
    <property type="entry name" value="Phosphohistidine domain"/>
    <property type="match status" value="1"/>
</dbReference>
<dbReference type="GO" id="GO:0046872">
    <property type="term" value="F:metal ion binding"/>
    <property type="evidence" value="ECO:0007669"/>
    <property type="project" value="UniProtKB-KW"/>
</dbReference>
<dbReference type="InterPro" id="IPR040442">
    <property type="entry name" value="Pyrv_kinase-like_dom_sf"/>
</dbReference>
<evidence type="ECO:0000256" key="8">
    <source>
        <dbReference type="ARBA" id="ARBA00022723"/>
    </source>
</evidence>
<comment type="cofactor">
    <cofactor evidence="1 15">
        <name>Mg(2+)</name>
        <dbReference type="ChEBI" id="CHEBI:18420"/>
    </cofactor>
</comment>
<evidence type="ECO:0000259" key="16">
    <source>
        <dbReference type="Pfam" id="PF00391"/>
    </source>
</evidence>
<keyword evidence="11 15" id="KW-0067">ATP-binding</keyword>
<keyword evidence="10 15" id="KW-0418">Kinase</keyword>
<comment type="catalytic activity">
    <reaction evidence="14 15">
        <text>pyruvate + ATP + H2O = phosphoenolpyruvate + AMP + phosphate + 2 H(+)</text>
        <dbReference type="Rhea" id="RHEA:11364"/>
        <dbReference type="ChEBI" id="CHEBI:15361"/>
        <dbReference type="ChEBI" id="CHEBI:15377"/>
        <dbReference type="ChEBI" id="CHEBI:15378"/>
        <dbReference type="ChEBI" id="CHEBI:30616"/>
        <dbReference type="ChEBI" id="CHEBI:43474"/>
        <dbReference type="ChEBI" id="CHEBI:58702"/>
        <dbReference type="ChEBI" id="CHEBI:456215"/>
        <dbReference type="EC" id="2.7.9.2"/>
    </reaction>
</comment>
<dbReference type="InterPro" id="IPR015813">
    <property type="entry name" value="Pyrv/PenolPyrv_kinase-like_dom"/>
</dbReference>
<sequence>MTAHVLWFDSLSRNDVASAGGKGGNLGELTRAGLPVPPGFVITADAYLAAMEAAGVRKQLCELFAEADLNEPAGLRATCSALQRLVRAAPLPAELQAEITSAYRKLGPDAIVAVRSSATSEDSASTSFAGMHETYTDVTGEQALLDRVRDCWASAFGERVVSYRKSQRLTEEPALAVVVQRMVGSERSGVIFTADPATNDTSRLVVEAAFGLGEVVVGGQVEPDTYTVAKRGPRLLEARVGHKAFKLVRAPDGGGEQRVDLPEDEGARRVLKDDEVLDLARLALRVEEHYGAPQDIEWAVEDGATYLVQTRPITTLGAPHPAPGEVLASGLGASPGTASGVVRVLRSPEEGQRLEAGEVLVAPMTSPDWVPAIRRAAALVTDSGGMTCHAAIVSRELRIPCVVGTRSATRTLRDGELVTVDGAHGKVLEGQRAAAEAPRAAPDGAPAAAGVEPAVRADRAPPPVVLGTRLYVNLAIAERAEEVAARPVDGVGLLRAEFMLLDALGGAHPKALIASGGRDEFVQKMSAALLRITRAFQPRPVIYRTYDFRTNEFRGLKGGEQYEPAEDNPMIGYRGCYRYVRDPELFALELEVLARVREETPNLHVMIPFVRTRWELAACLELIDRSPLGRQRGLHRWVMAEVPSVAFWIPEYARMGIDGVSIGSNDLTQLTLGVDRDSAVCAELFDESDAAVLDAIARIIQACRAVGITSSLCGQAPSNRPEFAEHLVRLGITSISVNPDAEPAARQVIAAAERRLLLEAARRK</sequence>
<evidence type="ECO:0000256" key="1">
    <source>
        <dbReference type="ARBA" id="ARBA00001946"/>
    </source>
</evidence>
<dbReference type="InterPro" id="IPR018274">
    <property type="entry name" value="PEP_util_AS"/>
</dbReference>
<dbReference type="EMBL" id="JEMB01003083">
    <property type="protein sequence ID" value="KYF75857.1"/>
    <property type="molecule type" value="Genomic_DNA"/>
</dbReference>
<reference evidence="19 20" key="1">
    <citation type="submission" date="2014-02" db="EMBL/GenBank/DDBJ databases">
        <title>The small core and large imbalanced accessory genome model reveals a collaborative survival strategy of Sorangium cellulosum strains in nature.</title>
        <authorList>
            <person name="Han K."/>
            <person name="Peng R."/>
            <person name="Blom J."/>
            <person name="Li Y.-Z."/>
        </authorList>
    </citation>
    <scope>NUCLEOTIDE SEQUENCE [LARGE SCALE GENOMIC DNA]</scope>
    <source>
        <strain evidence="19 20">So0011-07</strain>
    </source>
</reference>
<dbReference type="GO" id="GO:0008986">
    <property type="term" value="F:pyruvate, water dikinase activity"/>
    <property type="evidence" value="ECO:0007669"/>
    <property type="project" value="UniProtKB-EC"/>
</dbReference>
<feature type="domain" description="PEP-utilising enzyme mobile" evidence="16">
    <location>
        <begin position="355"/>
        <end position="425"/>
    </location>
</feature>
<dbReference type="InterPro" id="IPR006319">
    <property type="entry name" value="PEP_synth"/>
</dbReference>
<keyword evidence="9 15" id="KW-0547">Nucleotide-binding</keyword>
<dbReference type="InterPro" id="IPR036637">
    <property type="entry name" value="Phosphohistidine_dom_sf"/>
</dbReference>
<evidence type="ECO:0000256" key="10">
    <source>
        <dbReference type="ARBA" id="ARBA00022777"/>
    </source>
</evidence>
<dbReference type="PANTHER" id="PTHR43030">
    <property type="entry name" value="PHOSPHOENOLPYRUVATE SYNTHASE"/>
    <property type="match status" value="1"/>
</dbReference>
<evidence type="ECO:0000259" key="17">
    <source>
        <dbReference type="Pfam" id="PF01326"/>
    </source>
</evidence>
<evidence type="ECO:0000256" key="11">
    <source>
        <dbReference type="ARBA" id="ARBA00022840"/>
    </source>
</evidence>
<dbReference type="PIRSF" id="PIRSF000854">
    <property type="entry name" value="PEP_synthase"/>
    <property type="match status" value="1"/>
</dbReference>
<evidence type="ECO:0000256" key="2">
    <source>
        <dbReference type="ARBA" id="ARBA00002988"/>
    </source>
</evidence>
<evidence type="ECO:0000256" key="9">
    <source>
        <dbReference type="ARBA" id="ARBA00022741"/>
    </source>
</evidence>
<evidence type="ECO:0000256" key="4">
    <source>
        <dbReference type="ARBA" id="ARBA00007837"/>
    </source>
</evidence>
<dbReference type="Gene3D" id="3.30.1490.20">
    <property type="entry name" value="ATP-grasp fold, A domain"/>
    <property type="match status" value="1"/>
</dbReference>
<evidence type="ECO:0000256" key="3">
    <source>
        <dbReference type="ARBA" id="ARBA00004742"/>
    </source>
</evidence>
<comment type="function">
    <text evidence="2 15">Catalyzes the phosphorylation of pyruvate to phosphoenolpyruvate.</text>
</comment>
<keyword evidence="8 15" id="KW-0479">Metal-binding</keyword>
<evidence type="ECO:0000256" key="5">
    <source>
        <dbReference type="ARBA" id="ARBA00011996"/>
    </source>
</evidence>
<dbReference type="InterPro" id="IPR023151">
    <property type="entry name" value="PEP_util_CS"/>
</dbReference>
<dbReference type="GO" id="GO:0005524">
    <property type="term" value="F:ATP binding"/>
    <property type="evidence" value="ECO:0007669"/>
    <property type="project" value="UniProtKB-KW"/>
</dbReference>
<keyword evidence="12 15" id="KW-0460">Magnesium</keyword>
<dbReference type="Gene3D" id="3.50.30.10">
    <property type="entry name" value="Phosphohistidine domain"/>
    <property type="match status" value="1"/>
</dbReference>
<dbReference type="GO" id="GO:0006094">
    <property type="term" value="P:gluconeogenesis"/>
    <property type="evidence" value="ECO:0007669"/>
    <property type="project" value="UniProtKB-UniPathway"/>
</dbReference>
<dbReference type="Pfam" id="PF02896">
    <property type="entry name" value="PEP-utilizers_C"/>
    <property type="match status" value="1"/>
</dbReference>
<evidence type="ECO:0000256" key="15">
    <source>
        <dbReference type="PIRNR" id="PIRNR000854"/>
    </source>
</evidence>
<dbReference type="NCBIfam" id="NF005057">
    <property type="entry name" value="PRK06464.1"/>
    <property type="match status" value="1"/>
</dbReference>
<keyword evidence="7 15" id="KW-0808">Transferase</keyword>
<keyword evidence="19" id="KW-0670">Pyruvate</keyword>
<accession>A0A150R6J4</accession>
<dbReference type="EC" id="2.7.9.2" evidence="5 15"/>
<dbReference type="Proteomes" id="UP000075635">
    <property type="component" value="Unassembled WGS sequence"/>
</dbReference>
<dbReference type="InterPro" id="IPR008279">
    <property type="entry name" value="PEP-util_enz_mobile_dom"/>
</dbReference>
<dbReference type="NCBIfam" id="TIGR01418">
    <property type="entry name" value="PEP_synth"/>
    <property type="match status" value="1"/>
</dbReference>
<name>A0A150R6J4_SORCE</name>
<dbReference type="InterPro" id="IPR000121">
    <property type="entry name" value="PEP_util_C"/>
</dbReference>
<evidence type="ECO:0000256" key="6">
    <source>
        <dbReference type="ARBA" id="ARBA00021623"/>
    </source>
</evidence>
<dbReference type="InterPro" id="IPR013815">
    <property type="entry name" value="ATP_grasp_subdomain_1"/>
</dbReference>
<dbReference type="SUPFAM" id="SSF51621">
    <property type="entry name" value="Phosphoenolpyruvate/pyruvate domain"/>
    <property type="match status" value="1"/>
</dbReference>
<evidence type="ECO:0000256" key="12">
    <source>
        <dbReference type="ARBA" id="ARBA00022842"/>
    </source>
</evidence>
<dbReference type="PANTHER" id="PTHR43030:SF1">
    <property type="entry name" value="PHOSPHOENOLPYRUVATE SYNTHASE"/>
    <property type="match status" value="1"/>
</dbReference>
<comment type="similarity">
    <text evidence="4 15">Belongs to the PEP-utilizing enzyme family.</text>
</comment>
<evidence type="ECO:0000256" key="14">
    <source>
        <dbReference type="ARBA" id="ARBA00047700"/>
    </source>
</evidence>
<dbReference type="SUPFAM" id="SSF56059">
    <property type="entry name" value="Glutathione synthetase ATP-binding domain-like"/>
    <property type="match status" value="1"/>
</dbReference>
<dbReference type="InterPro" id="IPR002192">
    <property type="entry name" value="PPDK_AMP/ATP-bd"/>
</dbReference>
<evidence type="ECO:0000313" key="19">
    <source>
        <dbReference type="EMBL" id="KYF75857.1"/>
    </source>
</evidence>
<dbReference type="Gene3D" id="3.20.20.60">
    <property type="entry name" value="Phosphoenolpyruvate-binding domains"/>
    <property type="match status" value="1"/>
</dbReference>
<feature type="domain" description="Pyruvate phosphate dikinase AMP/ATP-binding" evidence="17">
    <location>
        <begin position="17"/>
        <end position="318"/>
    </location>
</feature>
<dbReference type="UniPathway" id="UPA00138"/>